<keyword evidence="5" id="KW-0808">Transferase</keyword>
<feature type="repeat" description="TPR" evidence="8">
    <location>
        <begin position="108"/>
        <end position="141"/>
    </location>
</feature>
<feature type="repeat" description="TPR" evidence="8">
    <location>
        <begin position="488"/>
        <end position="521"/>
    </location>
</feature>
<name>A0ABT0C9B7_THEVL</name>
<evidence type="ECO:0000256" key="3">
    <source>
        <dbReference type="ARBA" id="ARBA00011970"/>
    </source>
</evidence>
<dbReference type="PROSITE" id="PS50293">
    <property type="entry name" value="TPR_REGION"/>
    <property type="match status" value="5"/>
</dbReference>
<dbReference type="PANTHER" id="PTHR44835">
    <property type="entry name" value="UDP-N-ACETYLGLUCOSAMINE--PEPTIDE N-ACETYLGLUCOSAMINYLTRANSFERASE SPINDLY-RELATED"/>
    <property type="match status" value="1"/>
</dbReference>
<dbReference type="Gene3D" id="3.40.50.11380">
    <property type="match status" value="1"/>
</dbReference>
<keyword evidence="11" id="KW-1185">Reference proteome</keyword>
<evidence type="ECO:0000259" key="9">
    <source>
        <dbReference type="Pfam" id="PF13844"/>
    </source>
</evidence>
<dbReference type="Gene3D" id="3.40.50.2000">
    <property type="entry name" value="Glycogen Phosphorylase B"/>
    <property type="match status" value="1"/>
</dbReference>
<evidence type="ECO:0000256" key="7">
    <source>
        <dbReference type="ARBA" id="ARBA00022803"/>
    </source>
</evidence>
<dbReference type="InterPro" id="IPR011990">
    <property type="entry name" value="TPR-like_helical_dom_sf"/>
</dbReference>
<dbReference type="EC" id="2.4.1.255" evidence="3"/>
<accession>A0ABT0C9B7</accession>
<feature type="repeat" description="TPR" evidence="8">
    <location>
        <begin position="352"/>
        <end position="385"/>
    </location>
</feature>
<sequence>MTPDTFAATFQAATQWHQSGELQQAEAAYRQVLSLKPDQPDVLHLLGILYYQTGHLEEAVALISQAIQINPKQAAFHSNLGAVFQALGKLEEAISQYTHAAALQPDHLQALFNLGLCHFQLGQYDQAEHYYQQALALQPQDPHILTDLAHIYRQRGWFSTAIEHLELALQAEFTPDRARQLADLYRDSEQFESAIALYQQLIQQNPEQAALYNGLGLTLAQQGNLEEAVVAFRKALTLDPFLVEAHLNLGTALLDQEEPTAAIEAYQAALALQPDRPRTYFNLATAFRKLKEPERALDYYHVAIGLQPSYAEAYRGLAGFLSDREFRKTFPTGMLDSMSHLTRALGWRPDYAEAYFESGCLLLDQMQFKAAISLFEAALEHKPDFALAYNNMGIAYRHLNEPEKEEIQYRQALVHDPELGEAYSNLGLMLQNQRRHAEAVPVLQEAIRLKPDFLDAHRALGSAYKDLNRLAESVESFERALEINPEDPSTYAGLAGTLLQQCRHDEAIKAYRKSAKLAPGVIAFHGNILMGLHYAPDFDPDETYREHKKWGDAYQASVAQYRRPYHRDRDMKRPLNIGYISGDFKLHSVSLFFEHVYNHHDHEQFKIHCYSNGPTSDAVTERMREKADVWHDISKTSSDFEVATLIHEDKIDILVDLAGHTGYNRLNVLALKPAPIQATYLGYPDTTGLSLVDYRITDAYADPPGMTERYHTEKLIRLPKSFLCYNPIDAFPPVSELPALATGYITFGCCNNATKITPNVVEVWAEILKRLPTARLLLKNMRYTDRSVCEIFWERFERCGVERERVHLVGDRQGFLEHFQVYSEVDIGLDPFPYNGTTTTCETLWGGVPVVVLAGNAHVCRVGVSILTNVGLPELIGQTREEYVEIAVRLAEDLPRLRDLRHNLRSMMEASPLRDPQAHARALERAYRQMWKALVVSGQ</sequence>
<feature type="repeat" description="TPR" evidence="8">
    <location>
        <begin position="209"/>
        <end position="242"/>
    </location>
</feature>
<comment type="pathway">
    <text evidence="1">Protein modification; protein glycosylation.</text>
</comment>
<comment type="caution">
    <text evidence="10">The sequence shown here is derived from an EMBL/GenBank/DDBJ whole genome shotgun (WGS) entry which is preliminary data.</text>
</comment>
<dbReference type="Pfam" id="PF13414">
    <property type="entry name" value="TPR_11"/>
    <property type="match status" value="1"/>
</dbReference>
<feature type="repeat" description="TPR" evidence="8">
    <location>
        <begin position="74"/>
        <end position="107"/>
    </location>
</feature>
<dbReference type="Pfam" id="PF13844">
    <property type="entry name" value="Glyco_transf_41"/>
    <property type="match status" value="2"/>
</dbReference>
<keyword evidence="7 8" id="KW-0802">TPR repeat</keyword>
<keyword evidence="6" id="KW-0677">Repeat</keyword>
<dbReference type="PANTHER" id="PTHR44835:SF1">
    <property type="entry name" value="PROTEIN O-GLCNAC TRANSFERASE"/>
    <property type="match status" value="1"/>
</dbReference>
<proteinExistence type="inferred from homology"/>
<dbReference type="InterPro" id="IPR019734">
    <property type="entry name" value="TPR_rpt"/>
</dbReference>
<organism evidence="10 11">
    <name type="scientific">Thermostichus vulcanus str. 'Rupite'</name>
    <dbReference type="NCBI Taxonomy" id="2813851"/>
    <lineage>
        <taxon>Bacteria</taxon>
        <taxon>Bacillati</taxon>
        <taxon>Cyanobacteriota</taxon>
        <taxon>Cyanophyceae</taxon>
        <taxon>Thermostichales</taxon>
        <taxon>Thermostichaceae</taxon>
        <taxon>Thermostichus</taxon>
    </lineage>
</organism>
<evidence type="ECO:0000256" key="5">
    <source>
        <dbReference type="ARBA" id="ARBA00022679"/>
    </source>
</evidence>
<dbReference type="Gene3D" id="1.25.40.10">
    <property type="entry name" value="Tetratricopeptide repeat domain"/>
    <property type="match status" value="5"/>
</dbReference>
<dbReference type="InterPro" id="IPR029489">
    <property type="entry name" value="OGT/SEC/SPY_C"/>
</dbReference>
<evidence type="ECO:0000256" key="2">
    <source>
        <dbReference type="ARBA" id="ARBA00005386"/>
    </source>
</evidence>
<comment type="similarity">
    <text evidence="2">Belongs to the glycosyltransferase 41 family. O-GlcNAc transferase subfamily.</text>
</comment>
<dbReference type="SMART" id="SM00028">
    <property type="entry name" value="TPR"/>
    <property type="match status" value="13"/>
</dbReference>
<evidence type="ECO:0000256" key="6">
    <source>
        <dbReference type="ARBA" id="ARBA00022737"/>
    </source>
</evidence>
<evidence type="ECO:0000313" key="10">
    <source>
        <dbReference type="EMBL" id="MCJ2541945.1"/>
    </source>
</evidence>
<dbReference type="Pfam" id="PF13432">
    <property type="entry name" value="TPR_16"/>
    <property type="match status" value="4"/>
</dbReference>
<gene>
    <name evidence="10" type="ORF">JX360_03325</name>
</gene>
<feature type="repeat" description="TPR" evidence="8">
    <location>
        <begin position="40"/>
        <end position="73"/>
    </location>
</feature>
<feature type="repeat" description="TPR" evidence="8">
    <location>
        <begin position="386"/>
        <end position="419"/>
    </location>
</feature>
<evidence type="ECO:0000256" key="1">
    <source>
        <dbReference type="ARBA" id="ARBA00004922"/>
    </source>
</evidence>
<dbReference type="RefSeq" id="WP_244349157.1">
    <property type="nucleotide sequence ID" value="NZ_JAFIRA010000005.1"/>
</dbReference>
<feature type="domain" description="O-GlcNAc transferase C-terminal" evidence="9">
    <location>
        <begin position="744"/>
        <end position="921"/>
    </location>
</feature>
<protein>
    <recommendedName>
        <fullName evidence="3">protein O-GlcNAc transferase</fullName>
        <ecNumber evidence="3">2.4.1.255</ecNumber>
    </recommendedName>
</protein>
<feature type="repeat" description="TPR" evidence="8">
    <location>
        <begin position="454"/>
        <end position="487"/>
    </location>
</feature>
<evidence type="ECO:0000256" key="4">
    <source>
        <dbReference type="ARBA" id="ARBA00022676"/>
    </source>
</evidence>
<evidence type="ECO:0000256" key="8">
    <source>
        <dbReference type="PROSITE-ProRule" id="PRU00339"/>
    </source>
</evidence>
<dbReference type="SUPFAM" id="SSF48452">
    <property type="entry name" value="TPR-like"/>
    <property type="match status" value="3"/>
</dbReference>
<feature type="repeat" description="TPR" evidence="8">
    <location>
        <begin position="175"/>
        <end position="208"/>
    </location>
</feature>
<dbReference type="InterPro" id="IPR051939">
    <property type="entry name" value="Glycosyltr_41/O-GlcNAc_trsf"/>
</dbReference>
<feature type="repeat" description="TPR" evidence="8">
    <location>
        <begin position="277"/>
        <end position="310"/>
    </location>
</feature>
<feature type="repeat" description="TPR" evidence="8">
    <location>
        <begin position="420"/>
        <end position="453"/>
    </location>
</feature>
<dbReference type="PROSITE" id="PS50005">
    <property type="entry name" value="TPR"/>
    <property type="match status" value="13"/>
</dbReference>
<evidence type="ECO:0000313" key="11">
    <source>
        <dbReference type="Proteomes" id="UP000830835"/>
    </source>
</evidence>
<feature type="repeat" description="TPR" evidence="8">
    <location>
        <begin position="243"/>
        <end position="276"/>
    </location>
</feature>
<reference evidence="10" key="1">
    <citation type="submission" date="2021-02" db="EMBL/GenBank/DDBJ databases">
        <title>The CRISPR/cas machinery reduction and long-range gene transfer in the hot spring cyanobacterium Synechococcus.</title>
        <authorList>
            <person name="Dvorak P."/>
            <person name="Jahodarova E."/>
            <person name="Hasler P."/>
            <person name="Poulickova A."/>
        </authorList>
    </citation>
    <scope>NUCLEOTIDE SEQUENCE</scope>
    <source>
        <strain evidence="10">Rupite</strain>
    </source>
</reference>
<dbReference type="Pfam" id="PF13424">
    <property type="entry name" value="TPR_12"/>
    <property type="match status" value="1"/>
</dbReference>
<dbReference type="EMBL" id="JAFIRA010000005">
    <property type="protein sequence ID" value="MCJ2541945.1"/>
    <property type="molecule type" value="Genomic_DNA"/>
</dbReference>
<feature type="domain" description="O-GlcNAc transferase C-terminal" evidence="9">
    <location>
        <begin position="565"/>
        <end position="726"/>
    </location>
</feature>
<keyword evidence="4" id="KW-0328">Glycosyltransferase</keyword>
<dbReference type="Proteomes" id="UP000830835">
    <property type="component" value="Unassembled WGS sequence"/>
</dbReference>
<feature type="repeat" description="TPR" evidence="8">
    <location>
        <begin position="6"/>
        <end position="39"/>
    </location>
</feature>